<dbReference type="HAMAP" id="MF_01472">
    <property type="entry name" value="GtfA"/>
    <property type="match status" value="1"/>
</dbReference>
<feature type="domain" description="GtfA extended beta-sheet meander" evidence="13">
    <location>
        <begin position="95"/>
        <end position="190"/>
    </location>
</feature>
<comment type="similarity">
    <text evidence="3 11">Belongs to the glycosyltransferase group 1 family. Glycosyltransferase 4 subfamily.</text>
</comment>
<dbReference type="NCBIfam" id="TIGR02918">
    <property type="entry name" value="accessory Sec system glycosyltransferase GtfA"/>
    <property type="match status" value="1"/>
</dbReference>
<proteinExistence type="inferred from homology"/>
<accession>A0A9Q6HQZ8</accession>
<reference evidence="14 15" key="1">
    <citation type="journal article" date="2016" name="Front. Microbiol.">
        <title>Comprehensive Phylogenetic Analysis of Bovine Non-aureus Staphylococci Species Based on Whole-Genome Sequencing.</title>
        <authorList>
            <person name="Naushad S."/>
            <person name="Barkema H.W."/>
            <person name="Luby C."/>
            <person name="Condas L.A."/>
            <person name="Nobrega D.B."/>
            <person name="Carson D.A."/>
            <person name="De Buck J."/>
        </authorList>
    </citation>
    <scope>NUCLEOTIDE SEQUENCE [LARGE SCALE GENOMIC DNA]</scope>
    <source>
        <strain evidence="14 15">SNUC 1231</strain>
    </source>
</reference>
<feature type="binding site" evidence="11">
    <location>
        <begin position="403"/>
        <end position="406"/>
    </location>
    <ligand>
        <name>N-acetyl-D-glucosamine</name>
        <dbReference type="ChEBI" id="CHEBI:506227"/>
    </ligand>
</feature>
<dbReference type="GO" id="GO:0016757">
    <property type="term" value="F:glycosyltransferase activity"/>
    <property type="evidence" value="ECO:0007669"/>
    <property type="project" value="UniProtKB-UniRule"/>
</dbReference>
<evidence type="ECO:0000256" key="4">
    <source>
        <dbReference type="ARBA" id="ARBA00022475"/>
    </source>
</evidence>
<dbReference type="InterPro" id="IPR054396">
    <property type="entry name" value="GtfA_EBD"/>
</dbReference>
<feature type="binding site" evidence="11">
    <location>
        <begin position="383"/>
        <end position="384"/>
    </location>
    <ligand>
        <name>UDP</name>
        <dbReference type="ChEBI" id="CHEBI:58223"/>
    </ligand>
</feature>
<evidence type="ECO:0000256" key="8">
    <source>
        <dbReference type="ARBA" id="ARBA00022741"/>
    </source>
</evidence>
<evidence type="ECO:0000256" key="6">
    <source>
        <dbReference type="ARBA" id="ARBA00022676"/>
    </source>
</evidence>
<dbReference type="RefSeq" id="WP_107544696.1">
    <property type="nucleotide sequence ID" value="NZ_JAMWUX010000003.1"/>
</dbReference>
<evidence type="ECO:0000313" key="15">
    <source>
        <dbReference type="Proteomes" id="UP000241960"/>
    </source>
</evidence>
<evidence type="ECO:0000256" key="7">
    <source>
        <dbReference type="ARBA" id="ARBA00022679"/>
    </source>
</evidence>
<keyword evidence="5 11" id="KW-0963">Cytoplasm</keyword>
<organism evidence="14 15">
    <name type="scientific">Staphylococcus succinus</name>
    <dbReference type="NCBI Taxonomy" id="61015"/>
    <lineage>
        <taxon>Bacteria</taxon>
        <taxon>Bacillati</taxon>
        <taxon>Bacillota</taxon>
        <taxon>Bacilli</taxon>
        <taxon>Bacillales</taxon>
        <taxon>Staphylococcaceae</taxon>
        <taxon>Staphylococcus</taxon>
    </lineage>
</organism>
<dbReference type="InterPro" id="IPR014267">
    <property type="entry name" value="GtfA"/>
</dbReference>
<evidence type="ECO:0000259" key="12">
    <source>
        <dbReference type="Pfam" id="PF00534"/>
    </source>
</evidence>
<dbReference type="InterPro" id="IPR001296">
    <property type="entry name" value="Glyco_trans_1"/>
</dbReference>
<dbReference type="SUPFAM" id="SSF53756">
    <property type="entry name" value="UDP-Glycosyltransferase/glycogen phosphorylase"/>
    <property type="match status" value="1"/>
</dbReference>
<dbReference type="GO" id="GO:0005886">
    <property type="term" value="C:plasma membrane"/>
    <property type="evidence" value="ECO:0007669"/>
    <property type="project" value="UniProtKB-SubCell"/>
</dbReference>
<dbReference type="Gene3D" id="3.40.50.2000">
    <property type="entry name" value="Glycogen Phosphorylase B"/>
    <property type="match status" value="2"/>
</dbReference>
<keyword evidence="4 11" id="KW-1003">Cell membrane</keyword>
<evidence type="ECO:0000313" key="14">
    <source>
        <dbReference type="EMBL" id="PTI77688.1"/>
    </source>
</evidence>
<dbReference type="GO" id="GO:0000166">
    <property type="term" value="F:nucleotide binding"/>
    <property type="evidence" value="ECO:0007669"/>
    <property type="project" value="UniProtKB-KW"/>
</dbReference>
<comment type="catalytic activity">
    <reaction evidence="10 11">
        <text>L-seryl-[protein] + UDP-N-acetyl-alpha-D-glucosamine = 3-O-[N-acetyl-alpha-D-glucosaminyl]-L-seryl-[protein] + UDP + H(+)</text>
        <dbReference type="Rhea" id="RHEA:59872"/>
        <dbReference type="Rhea" id="RHEA-COMP:9863"/>
        <dbReference type="Rhea" id="RHEA-COMP:15471"/>
        <dbReference type="ChEBI" id="CHEBI:15378"/>
        <dbReference type="ChEBI" id="CHEBI:29999"/>
        <dbReference type="ChEBI" id="CHEBI:57705"/>
        <dbReference type="ChEBI" id="CHEBI:58223"/>
        <dbReference type="ChEBI" id="CHEBI:143279"/>
    </reaction>
</comment>
<dbReference type="EC" id="2.4.1.-" evidence="11"/>
<evidence type="ECO:0000256" key="10">
    <source>
        <dbReference type="ARBA" id="ARBA00052053"/>
    </source>
</evidence>
<evidence type="ECO:0000259" key="13">
    <source>
        <dbReference type="Pfam" id="PF22145"/>
    </source>
</evidence>
<keyword evidence="7 11" id="KW-0808">Transferase</keyword>
<comment type="pathway">
    <text evidence="2 11">Protein modification; protein glycosylation.</text>
</comment>
<name>A0A9Q6HQZ8_9STAP</name>
<protein>
    <recommendedName>
        <fullName evidence="11">UDP-N-acetylglucosamine--peptide N-acetylglucosaminyltransferase GtfA subunit</fullName>
        <ecNumber evidence="11">2.4.1.-</ecNumber>
    </recommendedName>
    <alternativeName>
        <fullName evidence="11">Glycosyltransferase GtfA</fullName>
    </alternativeName>
</protein>
<comment type="function">
    <text evidence="11">Required for polymorphic O-glycosylation of the serine-rich repeat protein in this bacteria. Catalyzes the first step in glycosylation by transferring N-acetylglucosamine from UDP-GlcNAc to serine residues in the substrate protein. Part of the accessory SecA2/SecY2 system specifically required to export serine-rich repeat cell wall proteins usually encoded upstream in the same operon.</text>
</comment>
<evidence type="ECO:0000256" key="11">
    <source>
        <dbReference type="HAMAP-Rule" id="MF_01472"/>
    </source>
</evidence>
<dbReference type="GO" id="GO:0005737">
    <property type="term" value="C:cytoplasm"/>
    <property type="evidence" value="ECO:0007669"/>
    <property type="project" value="UniProtKB-SubCell"/>
</dbReference>
<dbReference type="Pfam" id="PF22145">
    <property type="entry name" value="GtfA_EBD"/>
    <property type="match status" value="1"/>
</dbReference>
<dbReference type="FunFam" id="3.40.50.2000:FF:000196">
    <property type="entry name" value="UDP-N-acetylglucosamine--peptide N-acetylglucosaminyltransferase GtfA subunit"/>
    <property type="match status" value="1"/>
</dbReference>
<dbReference type="PANTHER" id="PTHR12526:SF629">
    <property type="entry name" value="TEICHURONIC ACID BIOSYNTHESIS GLYCOSYLTRANSFERASE TUAH-RELATED"/>
    <property type="match status" value="1"/>
</dbReference>
<dbReference type="GO" id="GO:0017122">
    <property type="term" value="C:protein N-acetylglucosaminyltransferase complex"/>
    <property type="evidence" value="ECO:0007669"/>
    <property type="project" value="UniProtKB-UniRule"/>
</dbReference>
<dbReference type="Pfam" id="PF00534">
    <property type="entry name" value="Glycos_transf_1"/>
    <property type="match status" value="1"/>
</dbReference>
<dbReference type="PANTHER" id="PTHR12526">
    <property type="entry name" value="GLYCOSYLTRANSFERASE"/>
    <property type="match status" value="1"/>
</dbReference>
<evidence type="ECO:0000256" key="9">
    <source>
        <dbReference type="ARBA" id="ARBA00023136"/>
    </source>
</evidence>
<dbReference type="Proteomes" id="UP000241960">
    <property type="component" value="Unassembled WGS sequence"/>
</dbReference>
<sequence length="502" mass="58190">MTIYNINFGIGWASSGVEYAQAYRAKLLRNTQHSMKFIFLDFIQSENIQTLTSNMGFHDTEVIWLYQYFTDIKIAPTSYTIEDIKSKLGTEVTHVEHKGKIKRLYLNNAQTFVTCYLKEVDKDLVDRAEFVVNGMLIRKDFYSYVRIFSEYYAPHDNKAKLYMRQFYNEDGSIVYNEYIDGDSNIYAFEDAKLYSKEEFVGYFIQQLQLTKQDIIILDRSSKIGQAVLQHKGSSRIGVVVHAEHFSKSIKDDNHILWNNYYEYQFSQAKDIDFFITATDLQNKILREQFKKYYGIIPRIRTIPVGSLDQLKYPTQPRKPYAMVTASRLATEKHIDWLVRAAIKAKAEVPELTLDIYGEGAEKAHVTHIIDDYNAQSYINMLGHVKLDDIYAKYELFVSASTSEGFGLTLMEAVGSGLSMLGFDVNYGNPTFIRNNKNGFLVPISLNDDGIEVIVNRLAEYMIRYFNKGLHQPHEISYEIAKPFMTAQIEQKWNKLIEEVLHD</sequence>
<dbReference type="EMBL" id="PZFQ01000001">
    <property type="protein sequence ID" value="PTI77688.1"/>
    <property type="molecule type" value="Genomic_DNA"/>
</dbReference>
<keyword evidence="6 11" id="KW-0328">Glycosyltransferase</keyword>
<comment type="subcellular location">
    <subcellularLocation>
        <location evidence="1 11">Cell membrane</location>
        <topology evidence="11">Peripheral membrane protein</topology>
    </subcellularLocation>
    <subcellularLocation>
        <location evidence="11">Cytoplasm</location>
    </subcellularLocation>
    <text evidence="11">Cell membrane association requires GtfB.</text>
</comment>
<feature type="binding site" evidence="11">
    <location>
        <begin position="16"/>
        <end position="19"/>
    </location>
    <ligand>
        <name>UDP</name>
        <dbReference type="ChEBI" id="CHEBI:58223"/>
    </ligand>
</feature>
<comment type="subunit">
    <text evidence="11">Forms a heterotetramer with 2 subunits each of GtfA and GtfB. Part of the accessory SecA2/SecY2 protein translocation apparatus.</text>
</comment>
<evidence type="ECO:0000256" key="3">
    <source>
        <dbReference type="ARBA" id="ARBA00009481"/>
    </source>
</evidence>
<keyword evidence="9 11" id="KW-0472">Membrane</keyword>
<dbReference type="CDD" id="cd04949">
    <property type="entry name" value="GT4_GtfA-like"/>
    <property type="match status" value="1"/>
</dbReference>
<dbReference type="AlphaFoldDB" id="A0A9Q6HQZ8"/>
<evidence type="ECO:0000256" key="2">
    <source>
        <dbReference type="ARBA" id="ARBA00004922"/>
    </source>
</evidence>
<gene>
    <name evidence="11 14" type="primary">gtfA</name>
    <name evidence="14" type="ORF">BU058_00325</name>
</gene>
<evidence type="ECO:0000256" key="5">
    <source>
        <dbReference type="ARBA" id="ARBA00022490"/>
    </source>
</evidence>
<feature type="binding site" evidence="11">
    <location>
        <position position="241"/>
    </location>
    <ligand>
        <name>N-acetyl-D-glucosamine</name>
        <dbReference type="ChEBI" id="CHEBI:506227"/>
    </ligand>
</feature>
<keyword evidence="8 11" id="KW-0547">Nucleotide-binding</keyword>
<comment type="caution">
    <text evidence="14">The sequence shown here is derived from an EMBL/GenBank/DDBJ whole genome shotgun (WGS) entry which is preliminary data.</text>
</comment>
<evidence type="ECO:0000256" key="1">
    <source>
        <dbReference type="ARBA" id="ARBA00004236"/>
    </source>
</evidence>
<feature type="domain" description="Glycosyl transferase family 1" evidence="12">
    <location>
        <begin position="316"/>
        <end position="451"/>
    </location>
</feature>